<protein>
    <submittedName>
        <fullName evidence="1">Uncharacterized protein</fullName>
    </submittedName>
</protein>
<evidence type="ECO:0000313" key="2">
    <source>
        <dbReference type="Proteomes" id="UP000028045"/>
    </source>
</evidence>
<dbReference type="AlphaFoldDB" id="A0A084BCF6"/>
<organism evidence="1 2">
    <name type="scientific">Stachybotrys chartarum (strain CBS 109288 / IBT 7711)</name>
    <name type="common">Toxic black mold</name>
    <name type="synonym">Stilbospora chartarum</name>
    <dbReference type="NCBI Taxonomy" id="1280523"/>
    <lineage>
        <taxon>Eukaryota</taxon>
        <taxon>Fungi</taxon>
        <taxon>Dikarya</taxon>
        <taxon>Ascomycota</taxon>
        <taxon>Pezizomycotina</taxon>
        <taxon>Sordariomycetes</taxon>
        <taxon>Hypocreomycetidae</taxon>
        <taxon>Hypocreales</taxon>
        <taxon>Stachybotryaceae</taxon>
        <taxon>Stachybotrys</taxon>
    </lineage>
</organism>
<sequence length="175" mass="18945">MWLSVCHATLRGCASFLPVKVSSLRTRAFCLPSHFFYGHRARCCSYHPTRPSLRTLATVFVVPGRDRMPFSSWLGGGAPGTIDHGVRAVASAVRPLRSLERQAVYEINYIGRVRTVLRDLDSASAATMLRPLRPHPHLGLDGGRSLASPPGAPLVVGFILLLTSRSSIVSGDVKG</sequence>
<evidence type="ECO:0000313" key="1">
    <source>
        <dbReference type="EMBL" id="KEY75235.1"/>
    </source>
</evidence>
<proteinExistence type="predicted"/>
<name>A0A084BCF6_STACB</name>
<reference evidence="1 2" key="1">
    <citation type="journal article" date="2014" name="BMC Genomics">
        <title>Comparative genome sequencing reveals chemotype-specific gene clusters in the toxigenic black mold Stachybotrys.</title>
        <authorList>
            <person name="Semeiks J."/>
            <person name="Borek D."/>
            <person name="Otwinowski Z."/>
            <person name="Grishin N.V."/>
        </authorList>
    </citation>
    <scope>NUCLEOTIDE SEQUENCE [LARGE SCALE GENOMIC DNA]</scope>
    <source>
        <strain evidence="2">CBS 109288 / IBT 7711</strain>
    </source>
</reference>
<dbReference type="EMBL" id="KL647383">
    <property type="protein sequence ID" value="KEY75235.1"/>
    <property type="molecule type" value="Genomic_DNA"/>
</dbReference>
<keyword evidence="2" id="KW-1185">Reference proteome</keyword>
<dbReference type="HOGENOM" id="CLU_1533559_0_0_1"/>
<gene>
    <name evidence="1" type="ORF">S7711_11386</name>
</gene>
<accession>A0A084BCF6</accession>
<dbReference type="Proteomes" id="UP000028045">
    <property type="component" value="Unassembled WGS sequence"/>
</dbReference>